<dbReference type="PROSITE" id="PS50011">
    <property type="entry name" value="PROTEIN_KINASE_DOM"/>
    <property type="match status" value="1"/>
</dbReference>
<dbReference type="PANTHER" id="PTHR46204">
    <property type="entry name" value="CHITIN ELICITOR RECEPTOR KINASE 1-RELATED"/>
    <property type="match status" value="1"/>
</dbReference>
<keyword evidence="3" id="KW-1003">Cell membrane</keyword>
<keyword evidence="9 19" id="KW-0547">Nucleotide-binding</keyword>
<dbReference type="EMBL" id="CP097503">
    <property type="protein sequence ID" value="URD80270.1"/>
    <property type="molecule type" value="Genomic_DNA"/>
</dbReference>
<evidence type="ECO:0000256" key="18">
    <source>
        <dbReference type="ARBA" id="ARBA00048679"/>
    </source>
</evidence>
<keyword evidence="6" id="KW-0808">Transferase</keyword>
<evidence type="ECO:0000259" key="22">
    <source>
        <dbReference type="PROSITE" id="PS50011"/>
    </source>
</evidence>
<dbReference type="SUPFAM" id="SSF56112">
    <property type="entry name" value="Protein kinase-like (PK-like)"/>
    <property type="match status" value="1"/>
</dbReference>
<reference evidence="24" key="1">
    <citation type="submission" date="2022-05" db="EMBL/GenBank/DDBJ databases">
        <title>The Musa troglodytarum L. genome provides insights into the mechanism of non-climacteric behaviour and enrichment of carotenoids.</title>
        <authorList>
            <person name="Wang J."/>
        </authorList>
    </citation>
    <scope>NUCLEOTIDE SEQUENCE</scope>
    <source>
        <tissue evidence="24">Leaf</tissue>
    </source>
</reference>
<evidence type="ECO:0000256" key="9">
    <source>
        <dbReference type="ARBA" id="ARBA00022741"/>
    </source>
</evidence>
<keyword evidence="12 20" id="KW-1133">Transmembrane helix</keyword>
<feature type="chain" id="PRO_5039733828" description="non-specific serine/threonine protein kinase" evidence="21">
    <location>
        <begin position="21"/>
        <end position="593"/>
    </location>
</feature>
<dbReference type="InterPro" id="IPR057097">
    <property type="entry name" value="LysM_RLK3/10"/>
</dbReference>
<dbReference type="PROSITE" id="PS51782">
    <property type="entry name" value="LYSM"/>
    <property type="match status" value="1"/>
</dbReference>
<dbReference type="PROSITE" id="PS00108">
    <property type="entry name" value="PROTEIN_KINASE_ST"/>
    <property type="match status" value="1"/>
</dbReference>
<protein>
    <recommendedName>
        <fullName evidence="2">non-specific serine/threonine protein kinase</fullName>
        <ecNumber evidence="2">2.7.11.1</ecNumber>
    </recommendedName>
</protein>
<dbReference type="Pfam" id="PF23472">
    <property type="entry name" value="LysM2_CERK1_LYK3_4_5"/>
    <property type="match status" value="1"/>
</dbReference>
<organism evidence="24 25">
    <name type="scientific">Musa troglodytarum</name>
    <name type="common">fe'i banana</name>
    <dbReference type="NCBI Taxonomy" id="320322"/>
    <lineage>
        <taxon>Eukaryota</taxon>
        <taxon>Viridiplantae</taxon>
        <taxon>Streptophyta</taxon>
        <taxon>Embryophyta</taxon>
        <taxon>Tracheophyta</taxon>
        <taxon>Spermatophyta</taxon>
        <taxon>Magnoliopsida</taxon>
        <taxon>Liliopsida</taxon>
        <taxon>Zingiberales</taxon>
        <taxon>Musaceae</taxon>
        <taxon>Musa</taxon>
    </lineage>
</organism>
<dbReference type="InterPro" id="IPR056562">
    <property type="entry name" value="LysM2_CERK1_LYK3_4_5"/>
</dbReference>
<dbReference type="Proteomes" id="UP001055439">
    <property type="component" value="Chromosome 10"/>
</dbReference>
<dbReference type="PANTHER" id="PTHR46204:SF2">
    <property type="entry name" value="CHITIN ELICITOR RECEPTOR KINASE 1"/>
    <property type="match status" value="1"/>
</dbReference>
<evidence type="ECO:0000256" key="17">
    <source>
        <dbReference type="ARBA" id="ARBA00047899"/>
    </source>
</evidence>
<keyword evidence="14" id="KW-1015">Disulfide bond</keyword>
<evidence type="ECO:0000256" key="15">
    <source>
        <dbReference type="ARBA" id="ARBA00023170"/>
    </source>
</evidence>
<evidence type="ECO:0000256" key="2">
    <source>
        <dbReference type="ARBA" id="ARBA00012513"/>
    </source>
</evidence>
<dbReference type="InterPro" id="IPR000719">
    <property type="entry name" value="Prot_kinase_dom"/>
</dbReference>
<feature type="binding site" evidence="19">
    <location>
        <position position="324"/>
    </location>
    <ligand>
        <name>ATP</name>
        <dbReference type="ChEBI" id="CHEBI:30616"/>
    </ligand>
</feature>
<keyword evidence="4" id="KW-0723">Serine/threonine-protein kinase</keyword>
<dbReference type="AlphaFoldDB" id="A0A9E7EPC3"/>
<feature type="domain" description="LysM" evidence="23">
    <location>
        <begin position="35"/>
        <end position="81"/>
    </location>
</feature>
<feature type="signal peptide" evidence="21">
    <location>
        <begin position="1"/>
        <end position="20"/>
    </location>
</feature>
<keyword evidence="5" id="KW-0147">Chitin-binding</keyword>
<name>A0A9E7EPC3_9LILI</name>
<keyword evidence="10" id="KW-0418">Kinase</keyword>
<dbReference type="InterPro" id="IPR011009">
    <property type="entry name" value="Kinase-like_dom_sf"/>
</dbReference>
<evidence type="ECO:0000259" key="23">
    <source>
        <dbReference type="PROSITE" id="PS51782"/>
    </source>
</evidence>
<dbReference type="Gene3D" id="1.10.510.10">
    <property type="entry name" value="Transferase(Phosphotransferase) domain 1"/>
    <property type="match status" value="1"/>
</dbReference>
<dbReference type="Gene3D" id="3.30.200.20">
    <property type="entry name" value="Phosphorylase Kinase, domain 1"/>
    <property type="match status" value="1"/>
</dbReference>
<evidence type="ECO:0000256" key="21">
    <source>
        <dbReference type="SAM" id="SignalP"/>
    </source>
</evidence>
<dbReference type="PROSITE" id="PS00107">
    <property type="entry name" value="PROTEIN_KINASE_ATP"/>
    <property type="match status" value="1"/>
</dbReference>
<comment type="subcellular location">
    <subcellularLocation>
        <location evidence="1">Cell membrane</location>
        <topology evidence="1">Single-pass membrane protein</topology>
    </subcellularLocation>
</comment>
<evidence type="ECO:0000256" key="20">
    <source>
        <dbReference type="SAM" id="Phobius"/>
    </source>
</evidence>
<dbReference type="InterPro" id="IPR017441">
    <property type="entry name" value="Protein_kinase_ATP_BS"/>
</dbReference>
<keyword evidence="25" id="KW-1185">Reference proteome</keyword>
<evidence type="ECO:0000256" key="19">
    <source>
        <dbReference type="PROSITE-ProRule" id="PRU10141"/>
    </source>
</evidence>
<gene>
    <name evidence="24" type="ORF">MUK42_05876</name>
</gene>
<evidence type="ECO:0000256" key="5">
    <source>
        <dbReference type="ARBA" id="ARBA00022669"/>
    </source>
</evidence>
<dbReference type="Pfam" id="PF23577">
    <property type="entry name" value="LysM_RLK"/>
    <property type="match status" value="1"/>
</dbReference>
<evidence type="ECO:0000256" key="11">
    <source>
        <dbReference type="ARBA" id="ARBA00022840"/>
    </source>
</evidence>
<comment type="catalytic activity">
    <reaction evidence="17">
        <text>L-threonyl-[protein] + ATP = O-phospho-L-threonyl-[protein] + ADP + H(+)</text>
        <dbReference type="Rhea" id="RHEA:46608"/>
        <dbReference type="Rhea" id="RHEA-COMP:11060"/>
        <dbReference type="Rhea" id="RHEA-COMP:11605"/>
        <dbReference type="ChEBI" id="CHEBI:15378"/>
        <dbReference type="ChEBI" id="CHEBI:30013"/>
        <dbReference type="ChEBI" id="CHEBI:30616"/>
        <dbReference type="ChEBI" id="CHEBI:61977"/>
        <dbReference type="ChEBI" id="CHEBI:456216"/>
        <dbReference type="EC" id="2.7.11.1"/>
    </reaction>
</comment>
<evidence type="ECO:0000256" key="14">
    <source>
        <dbReference type="ARBA" id="ARBA00023157"/>
    </source>
</evidence>
<dbReference type="FunFam" id="1.10.510.10:FF:000468">
    <property type="entry name" value="PTI1-like tyrosine-protein kinase 3"/>
    <property type="match status" value="1"/>
</dbReference>
<keyword evidence="8 21" id="KW-0732">Signal</keyword>
<dbReference type="GO" id="GO:0045087">
    <property type="term" value="P:innate immune response"/>
    <property type="evidence" value="ECO:0007669"/>
    <property type="project" value="InterPro"/>
</dbReference>
<keyword evidence="7 20" id="KW-0812">Transmembrane</keyword>
<evidence type="ECO:0000256" key="6">
    <source>
        <dbReference type="ARBA" id="ARBA00022679"/>
    </source>
</evidence>
<evidence type="ECO:0000313" key="25">
    <source>
        <dbReference type="Proteomes" id="UP001055439"/>
    </source>
</evidence>
<evidence type="ECO:0000256" key="4">
    <source>
        <dbReference type="ARBA" id="ARBA00022527"/>
    </source>
</evidence>
<evidence type="ECO:0000256" key="8">
    <source>
        <dbReference type="ARBA" id="ARBA00022729"/>
    </source>
</evidence>
<dbReference type="InterPro" id="IPR018392">
    <property type="entry name" value="LysM"/>
</dbReference>
<feature type="transmembrane region" description="Helical" evidence="20">
    <location>
        <begin position="215"/>
        <end position="235"/>
    </location>
</feature>
<evidence type="ECO:0000256" key="1">
    <source>
        <dbReference type="ARBA" id="ARBA00004162"/>
    </source>
</evidence>
<evidence type="ECO:0000256" key="3">
    <source>
        <dbReference type="ARBA" id="ARBA00022475"/>
    </source>
</evidence>
<dbReference type="InterPro" id="IPR001245">
    <property type="entry name" value="Ser-Thr/Tyr_kinase_cat_dom"/>
</dbReference>
<feature type="domain" description="Protein kinase" evidence="22">
    <location>
        <begin position="296"/>
        <end position="568"/>
    </location>
</feature>
<dbReference type="GO" id="GO:0005886">
    <property type="term" value="C:plasma membrane"/>
    <property type="evidence" value="ECO:0007669"/>
    <property type="project" value="UniProtKB-SubCell"/>
</dbReference>
<dbReference type="GO" id="GO:0005524">
    <property type="term" value="F:ATP binding"/>
    <property type="evidence" value="ECO:0007669"/>
    <property type="project" value="UniProtKB-UniRule"/>
</dbReference>
<keyword evidence="11 19" id="KW-0067">ATP-binding</keyword>
<dbReference type="GO" id="GO:0004674">
    <property type="term" value="F:protein serine/threonine kinase activity"/>
    <property type="evidence" value="ECO:0007669"/>
    <property type="project" value="UniProtKB-KW"/>
</dbReference>
<evidence type="ECO:0000256" key="12">
    <source>
        <dbReference type="ARBA" id="ARBA00022989"/>
    </source>
</evidence>
<evidence type="ECO:0000313" key="24">
    <source>
        <dbReference type="EMBL" id="URD80270.1"/>
    </source>
</evidence>
<sequence length="593" mass="64154">MIRSSSITFVLLNIASVLLGRSESSCQSGCNLALGSYYVTPNDNLSYIANLFNAGVASNLLPYNPNITNVNIITTGTRVNVFFTCDCLNGDFLGHNFSYVVVGGDTYTSIAETVYKNLTTVDMLSTFNSYPATNVPVGATIGVVVNCSCGDSSVSKDYGLFLTYPLQPGENLSSVAASNGFATQEDLLQRYNPEANFSSGTGIVFIPARGLSGGAIAGISIAGVVLLIVAIYLYIHFQRRKKLKKASLLPSPPEASMYKPGVVTSPADGSSPFAGVTVDKSVEFSYVELAGATDDFSLAYKIGGGGFGVVYYAELRGEKAAIKKMDMQATNEFLAELKVLTNVHHLNLVRLIGYCTEVSLFLVYEFIENGNLSEHLRGLGRDPLPWAMRVQIALDSARGLEYVHEHTVPVYIHRDIKSANILIDKNYRAKVADFGLAKLTEVGASLQTRLVGTFGYMPPEYAQYGEISPKVDVYAFGVVLYELISAKDAIVKTGGSVTESKGLIALFEEAFSKPDPKEALKNLVDPRLGQDYPIDSVLAMAWLGKSCTQEIPQQRPTMRQIVVSLMTLSSATEDWDIGSFYDNQALASLMSGR</sequence>
<comment type="catalytic activity">
    <reaction evidence="18">
        <text>L-seryl-[protein] + ATP = O-phospho-L-seryl-[protein] + ADP + H(+)</text>
        <dbReference type="Rhea" id="RHEA:17989"/>
        <dbReference type="Rhea" id="RHEA-COMP:9863"/>
        <dbReference type="Rhea" id="RHEA-COMP:11604"/>
        <dbReference type="ChEBI" id="CHEBI:15378"/>
        <dbReference type="ChEBI" id="CHEBI:29999"/>
        <dbReference type="ChEBI" id="CHEBI:30616"/>
        <dbReference type="ChEBI" id="CHEBI:83421"/>
        <dbReference type="ChEBI" id="CHEBI:456216"/>
        <dbReference type="EC" id="2.7.11.1"/>
    </reaction>
</comment>
<keyword evidence="13 20" id="KW-0472">Membrane</keyword>
<proteinExistence type="predicted"/>
<keyword evidence="15" id="KW-0675">Receptor</keyword>
<dbReference type="SMART" id="SM00220">
    <property type="entry name" value="S_TKc"/>
    <property type="match status" value="1"/>
</dbReference>
<dbReference type="FunFam" id="3.30.200.20:FF:000468">
    <property type="entry name" value="LysM receptor kinase 2"/>
    <property type="match status" value="1"/>
</dbReference>
<dbReference type="GO" id="GO:0019199">
    <property type="term" value="F:transmembrane receptor protein kinase activity"/>
    <property type="evidence" value="ECO:0007669"/>
    <property type="project" value="InterPro"/>
</dbReference>
<evidence type="ECO:0000256" key="10">
    <source>
        <dbReference type="ARBA" id="ARBA00022777"/>
    </source>
</evidence>
<dbReference type="InterPro" id="IPR008271">
    <property type="entry name" value="Ser/Thr_kinase_AS"/>
</dbReference>
<keyword evidence="16" id="KW-0325">Glycoprotein</keyword>
<dbReference type="EC" id="2.7.11.1" evidence="2"/>
<evidence type="ECO:0000256" key="7">
    <source>
        <dbReference type="ARBA" id="ARBA00022692"/>
    </source>
</evidence>
<dbReference type="Pfam" id="PF07714">
    <property type="entry name" value="PK_Tyr_Ser-Thr"/>
    <property type="match status" value="1"/>
</dbReference>
<evidence type="ECO:0000256" key="13">
    <source>
        <dbReference type="ARBA" id="ARBA00023136"/>
    </source>
</evidence>
<dbReference type="GO" id="GO:0008061">
    <property type="term" value="F:chitin binding"/>
    <property type="evidence" value="ECO:0007669"/>
    <property type="project" value="UniProtKB-KW"/>
</dbReference>
<dbReference type="Pfam" id="PF01476">
    <property type="entry name" value="LysM"/>
    <property type="match status" value="1"/>
</dbReference>
<dbReference type="InterPro" id="IPR044812">
    <property type="entry name" value="CERK1/LYK3-like"/>
</dbReference>
<evidence type="ECO:0000256" key="16">
    <source>
        <dbReference type="ARBA" id="ARBA00023180"/>
    </source>
</evidence>
<dbReference type="OrthoDB" id="4062651at2759"/>
<accession>A0A9E7EPC3</accession>